<keyword evidence="4" id="KW-0326">Glycosidase</keyword>
<evidence type="ECO:0000256" key="5">
    <source>
        <dbReference type="SAM" id="Coils"/>
    </source>
</evidence>
<dbReference type="PRINTS" id="PR00846">
    <property type="entry name" value="GLHYDRLASE56"/>
</dbReference>
<dbReference type="InterPro" id="IPR000742">
    <property type="entry name" value="EGF"/>
</dbReference>
<dbReference type="InterPro" id="IPR018155">
    <property type="entry name" value="Hyaluronidase"/>
</dbReference>
<dbReference type="Proteomes" id="UP001303046">
    <property type="component" value="Unassembled WGS sequence"/>
</dbReference>
<reference evidence="8 9" key="1">
    <citation type="submission" date="2023-08" db="EMBL/GenBank/DDBJ databases">
        <title>A Necator americanus chromosomal reference genome.</title>
        <authorList>
            <person name="Ilik V."/>
            <person name="Petrzelkova K.J."/>
            <person name="Pardy F."/>
            <person name="Fuh T."/>
            <person name="Niatou-Singa F.S."/>
            <person name="Gouil Q."/>
            <person name="Baker L."/>
            <person name="Ritchie M.E."/>
            <person name="Jex A.R."/>
            <person name="Gazzola D."/>
            <person name="Li H."/>
            <person name="Toshio Fujiwara R."/>
            <person name="Zhan B."/>
            <person name="Aroian R.V."/>
            <person name="Pafco B."/>
            <person name="Schwarz E.M."/>
        </authorList>
    </citation>
    <scope>NUCLEOTIDE SEQUENCE [LARGE SCALE GENOMIC DNA]</scope>
    <source>
        <strain evidence="8 9">Aroian</strain>
        <tissue evidence="8">Whole animal</tissue>
    </source>
</reference>
<keyword evidence="9" id="KW-1185">Reference proteome</keyword>
<evidence type="ECO:0000256" key="2">
    <source>
        <dbReference type="ARBA" id="ARBA00023157"/>
    </source>
</evidence>
<dbReference type="Gene3D" id="3.20.20.70">
    <property type="entry name" value="Aldolase class I"/>
    <property type="match status" value="2"/>
</dbReference>
<sequence>MQVLLRSLILLSFLLTMHFLSAFRVLWNFPSKVCQKNHSINFTKYEIETNKDVEFYGEKIVIFYEFGFALYPYFKNYDESNPINNGTPQKCDLEKHLQEVANNITKRIPQQNFSGLGIIDLEEWRPLFDENGYGTKRVYQNVSIKIAKENLRNEQDEKKIKKKAIKEFNKAAKKFFVGTIKKAKNMRKKAKWGFYGFPYCNYDAGKNGEYNCSKRYQDWNDKNFFVKTIQKAKEMREKAKWGFYGFPYCNYDAGKNGEYNCSKRYQDWNNEMMFIFNESTALFPSIYLGFNASSEQRFRYVQAILTEARRIAKKFNPPLPIYAYTKIEYDPLKKLEEFYNDDDLLTTIRQPADLGIDGIIIWSSSNNMTDRCSKIKEQVEKRIGPNITKTVEGHKKCRTDKCGGHGKCILPNSTMHTRKHNYDFKDSEYECECDSDYSGEKCSQKKEEQKKNS</sequence>
<evidence type="ECO:0000256" key="3">
    <source>
        <dbReference type="PIRNR" id="PIRNR038193"/>
    </source>
</evidence>
<organism evidence="8 9">
    <name type="scientific">Necator americanus</name>
    <name type="common">Human hookworm</name>
    <dbReference type="NCBI Taxonomy" id="51031"/>
    <lineage>
        <taxon>Eukaryota</taxon>
        <taxon>Metazoa</taxon>
        <taxon>Ecdysozoa</taxon>
        <taxon>Nematoda</taxon>
        <taxon>Chromadorea</taxon>
        <taxon>Rhabditida</taxon>
        <taxon>Rhabditina</taxon>
        <taxon>Rhabditomorpha</taxon>
        <taxon>Strongyloidea</taxon>
        <taxon>Ancylostomatidae</taxon>
        <taxon>Bunostominae</taxon>
        <taxon>Necator</taxon>
    </lineage>
</organism>
<dbReference type="PANTHER" id="PTHR11769">
    <property type="entry name" value="HYALURONIDASE"/>
    <property type="match status" value="1"/>
</dbReference>
<dbReference type="Pfam" id="PF01630">
    <property type="entry name" value="Glyco_hydro_56"/>
    <property type="match status" value="1"/>
</dbReference>
<dbReference type="EC" id="3.2.1.35" evidence="4"/>
<gene>
    <name evidence="8" type="primary">Necator_chrII.g8529</name>
    <name evidence="8" type="ORF">RB195_020734</name>
</gene>
<evidence type="ECO:0000256" key="6">
    <source>
        <dbReference type="SAM" id="SignalP"/>
    </source>
</evidence>
<proteinExistence type="inferred from homology"/>
<evidence type="ECO:0000259" key="7">
    <source>
        <dbReference type="PROSITE" id="PS00022"/>
    </source>
</evidence>
<dbReference type="InterPro" id="IPR017853">
    <property type="entry name" value="GH"/>
</dbReference>
<keyword evidence="6" id="KW-0732">Signal</keyword>
<keyword evidence="4" id="KW-0378">Hydrolase</keyword>
<evidence type="ECO:0000256" key="4">
    <source>
        <dbReference type="RuleBase" id="RU610713"/>
    </source>
</evidence>
<feature type="signal peptide" evidence="6">
    <location>
        <begin position="1"/>
        <end position="22"/>
    </location>
</feature>
<feature type="coiled-coil region" evidence="5">
    <location>
        <begin position="144"/>
        <end position="171"/>
    </location>
</feature>
<protein>
    <recommendedName>
        <fullName evidence="4">Hyaluronidase</fullName>
        <ecNumber evidence="4">3.2.1.35</ecNumber>
    </recommendedName>
</protein>
<name>A0ABR1CLP2_NECAM</name>
<evidence type="ECO:0000256" key="1">
    <source>
        <dbReference type="ARBA" id="ARBA00008871"/>
    </source>
</evidence>
<evidence type="ECO:0000313" key="8">
    <source>
        <dbReference type="EMBL" id="KAK6738811.1"/>
    </source>
</evidence>
<comment type="similarity">
    <text evidence="1 3 4">Belongs to the glycosyl hydrolase 56 family.</text>
</comment>
<feature type="domain" description="EGF-like" evidence="7">
    <location>
        <begin position="431"/>
        <end position="442"/>
    </location>
</feature>
<comment type="catalytic activity">
    <reaction evidence="4">
        <text>Random hydrolysis of (1-&gt;4)-linkages between N-acetyl-beta-D-glucosamine and D-glucuronate residues in hyaluronate.</text>
        <dbReference type="EC" id="3.2.1.35"/>
    </reaction>
</comment>
<dbReference type="PIRSF" id="PIRSF038193">
    <property type="entry name" value="Hyaluronidase"/>
    <property type="match status" value="1"/>
</dbReference>
<dbReference type="InterPro" id="IPR013785">
    <property type="entry name" value="Aldolase_TIM"/>
</dbReference>
<comment type="caution">
    <text evidence="8">The sequence shown here is derived from an EMBL/GenBank/DDBJ whole genome shotgun (WGS) entry which is preliminary data.</text>
</comment>
<dbReference type="PROSITE" id="PS00022">
    <property type="entry name" value="EGF_1"/>
    <property type="match status" value="1"/>
</dbReference>
<dbReference type="SUPFAM" id="SSF51445">
    <property type="entry name" value="(Trans)glycosidases"/>
    <property type="match status" value="2"/>
</dbReference>
<feature type="chain" id="PRO_5046071252" description="Hyaluronidase" evidence="6">
    <location>
        <begin position="23"/>
        <end position="453"/>
    </location>
</feature>
<dbReference type="EMBL" id="JAVFWL010000002">
    <property type="protein sequence ID" value="KAK6738811.1"/>
    <property type="molecule type" value="Genomic_DNA"/>
</dbReference>
<dbReference type="PANTHER" id="PTHR11769:SF35">
    <property type="entry name" value="HYALURONIDASE"/>
    <property type="match status" value="1"/>
</dbReference>
<keyword evidence="5" id="KW-0175">Coiled coil</keyword>
<accession>A0ABR1CLP2</accession>
<evidence type="ECO:0000313" key="9">
    <source>
        <dbReference type="Proteomes" id="UP001303046"/>
    </source>
</evidence>
<keyword evidence="2" id="KW-1015">Disulfide bond</keyword>